<organism evidence="2 3">
    <name type="scientific">Caenorhabditis elegans</name>
    <dbReference type="NCBI Taxonomy" id="6239"/>
    <lineage>
        <taxon>Eukaryota</taxon>
        <taxon>Metazoa</taxon>
        <taxon>Ecdysozoa</taxon>
        <taxon>Nematoda</taxon>
        <taxon>Chromadorea</taxon>
        <taxon>Rhabditida</taxon>
        <taxon>Rhabditina</taxon>
        <taxon>Rhabditomorpha</taxon>
        <taxon>Rhabditoidea</taxon>
        <taxon>Rhabditidae</taxon>
        <taxon>Peloderinae</taxon>
        <taxon>Caenorhabditis</taxon>
    </lineage>
</organism>
<dbReference type="WormBase" id="Y22D7AR.9">
    <property type="protein sequence ID" value="CE23413"/>
    <property type="gene ID" value="WBGene00021262"/>
    <property type="gene designation" value="fbxa-74"/>
</dbReference>
<dbReference type="InterPro" id="IPR040161">
    <property type="entry name" value="FB224"/>
</dbReference>
<dbReference type="Bgee" id="WBGene00021262">
    <property type="expression patterns" value="Expressed in adult organism and 1 other cell type or tissue"/>
</dbReference>
<dbReference type="RefSeq" id="NP_497446.3">
    <property type="nucleotide sequence ID" value="NM_065045.6"/>
</dbReference>
<evidence type="ECO:0000313" key="4">
    <source>
        <dbReference type="WormBase" id="Y22D7AR.9"/>
    </source>
</evidence>
<dbReference type="PANTHER" id="PTHR23015:SF4">
    <property type="entry name" value="DUF38 DOMAIN-CONTAINING PROTEIN-RELATED"/>
    <property type="match status" value="1"/>
</dbReference>
<dbReference type="KEGG" id="cel:CELE_Y22D7AR.9"/>
<dbReference type="PROSITE" id="PS50181">
    <property type="entry name" value="FBOX"/>
    <property type="match status" value="1"/>
</dbReference>
<dbReference type="InterPro" id="IPR002900">
    <property type="entry name" value="DUF38/FTH_CAE_spp"/>
</dbReference>
<dbReference type="InParanoid" id="Q9BKX6"/>
<proteinExistence type="evidence at protein level"/>
<dbReference type="SMART" id="SM00256">
    <property type="entry name" value="FBOX"/>
    <property type="match status" value="1"/>
</dbReference>
<dbReference type="UCSC" id="Y22D7AR.9">
    <property type="organism name" value="c. elegans"/>
</dbReference>
<evidence type="ECO:0007829" key="5">
    <source>
        <dbReference type="PeptideAtlas" id="Q9BKX6"/>
    </source>
</evidence>
<dbReference type="CTD" id="189515"/>
<feature type="domain" description="F-box" evidence="1">
    <location>
        <begin position="5"/>
        <end position="52"/>
    </location>
</feature>
<evidence type="ECO:0000313" key="3">
    <source>
        <dbReference type="Proteomes" id="UP000001940"/>
    </source>
</evidence>
<keyword evidence="5" id="KW-1267">Proteomics identification</keyword>
<dbReference type="PeptideAtlas" id="Q9BKX6"/>
<dbReference type="CDD" id="cd22150">
    <property type="entry name" value="F-box_CeFBXA-like"/>
    <property type="match status" value="1"/>
</dbReference>
<dbReference type="PhylomeDB" id="Q9BKX6"/>
<gene>
    <name evidence="2 4" type="primary">fbxa-74</name>
    <name evidence="2" type="ORF">CELE_Y22D7AR.9</name>
    <name evidence="4" type="ORF">Y22D7AR.9</name>
</gene>
<sequence length="304" mass="35936">MTSKALTINTIPLEIVTKILNKLSPFDRLSTRKVSKSLRAAVDNIGIHFEYICFKICSTKRLTISLNGLDILYKGLNEDCRITCRNQKKLLQNSNFEEVAFNDLYIFLKHPMNFLCLEDDPFYEEQLLGAFLFRYLPGSLRVKELKLVRLYFEEIVEILQYFAANFLERVILNHPTEGDGIEDLFQLEQFQKSRDFYMESYAFDTTKTSINQFFHFKRFKIKVDKLLKEDAIKCRDDLLKRDTFNYCAMNFDENCSDPVEFAKVFQPEYSGEDVYKLSYQNFKITCNCYGRSERWCIEIERIAV</sequence>
<dbReference type="InterPro" id="IPR036047">
    <property type="entry name" value="F-box-like_dom_sf"/>
</dbReference>
<name>Q9BKX6_CAEEL</name>
<protein>
    <submittedName>
        <fullName evidence="2">F-box domain-containing protein</fullName>
    </submittedName>
</protein>
<dbReference type="EMBL" id="BX284603">
    <property type="protein sequence ID" value="CCD73764.1"/>
    <property type="molecule type" value="Genomic_DNA"/>
</dbReference>
<dbReference type="OMA" id="NEDCRIT"/>
<dbReference type="Proteomes" id="UP000001940">
    <property type="component" value="Chromosome III"/>
</dbReference>
<dbReference type="Pfam" id="PF00646">
    <property type="entry name" value="F-box"/>
    <property type="match status" value="1"/>
</dbReference>
<dbReference type="FunCoup" id="Q9BKX6">
    <property type="interactions" value="181"/>
</dbReference>
<dbReference type="PaxDb" id="6239-Y22D7AR.9"/>
<dbReference type="PANTHER" id="PTHR23015">
    <property type="entry name" value="UNCHARACTERIZED C.ELEGANS PROTEIN"/>
    <property type="match status" value="1"/>
</dbReference>
<dbReference type="AlphaFoldDB" id="Q9BKX6"/>
<accession>Q9BKX6</accession>
<dbReference type="GeneID" id="189515"/>
<dbReference type="Pfam" id="PF01827">
    <property type="entry name" value="FTH"/>
    <property type="match status" value="1"/>
</dbReference>
<dbReference type="SUPFAM" id="SSF81383">
    <property type="entry name" value="F-box domain"/>
    <property type="match status" value="1"/>
</dbReference>
<evidence type="ECO:0000259" key="1">
    <source>
        <dbReference type="PROSITE" id="PS50181"/>
    </source>
</evidence>
<dbReference type="OrthoDB" id="2095648at2759"/>
<dbReference type="HOGENOM" id="CLU_030831_3_1_1"/>
<reference evidence="2 3" key="1">
    <citation type="journal article" date="1998" name="Science">
        <title>Genome sequence of the nematode C. elegans: a platform for investigating biology.</title>
        <authorList>
            <consortium name="The C. elegans sequencing consortium"/>
            <person name="Sulson J.E."/>
            <person name="Waterston R."/>
        </authorList>
    </citation>
    <scope>NUCLEOTIDE SEQUENCE [LARGE SCALE GENOMIC DNA]</scope>
    <source>
        <strain evidence="2 3">Bristol N2</strain>
    </source>
</reference>
<keyword evidence="3" id="KW-1185">Reference proteome</keyword>
<dbReference type="AGR" id="WB:WBGene00021262"/>
<dbReference type="InterPro" id="IPR001810">
    <property type="entry name" value="F-box_dom"/>
</dbReference>
<dbReference type="SMR" id="Q9BKX6"/>
<evidence type="ECO:0000313" key="2">
    <source>
        <dbReference type="EMBL" id="CCD73764.1"/>
    </source>
</evidence>